<feature type="compositionally biased region" description="Basic and acidic residues" evidence="1">
    <location>
        <begin position="260"/>
        <end position="286"/>
    </location>
</feature>
<evidence type="ECO:0000313" key="3">
    <source>
        <dbReference type="EMBL" id="PSK89606.1"/>
    </source>
</evidence>
<evidence type="ECO:0000256" key="1">
    <source>
        <dbReference type="SAM" id="MobiDB-lite"/>
    </source>
</evidence>
<sequence length="335" mass="35830">MWSWGEVAAGCQRLMSWARGVQAAAVAELSRRPSMRPEPSWRGAVSSSVRACVGLEVTGALCVTSSQAESLVAESVELVEDFAATHAALTAGRVDERRARVLLGELRGQDRDVARVVEAAVIDRAPQWDTRQLRRRVKTLLHRLAPVAVAERRREAEQRRHVCVAPAGDGMAWVEALLRAEDAAALKAVLDAGQKTLKRRDAAAGDPHARTTDQRRADVLARLAWTALSTGHIGTTAHGDTPETADTGGGSKPETSTSTDRADSRDDIDRDDSRDSGDGADRDGETNTRVGTDTGTDGDLHDDPEPHTAGTASTSGGDRDGERSRCTADPPERPP</sequence>
<dbReference type="AlphaFoldDB" id="A0A2P8CXG0"/>
<reference evidence="3 4" key="1">
    <citation type="submission" date="2018-03" db="EMBL/GenBank/DDBJ databases">
        <title>Genomic Encyclopedia of Archaeal and Bacterial Type Strains, Phase II (KMG-II): from individual species to whole genera.</title>
        <authorList>
            <person name="Goeker M."/>
        </authorList>
    </citation>
    <scope>NUCLEOTIDE SEQUENCE [LARGE SCALE GENOMIC DNA]</scope>
    <source>
        <strain evidence="3 4">DSM 45211</strain>
    </source>
</reference>
<evidence type="ECO:0000259" key="2">
    <source>
        <dbReference type="Pfam" id="PF02720"/>
    </source>
</evidence>
<dbReference type="InterPro" id="IPR003870">
    <property type="entry name" value="DUF222"/>
</dbReference>
<protein>
    <submittedName>
        <fullName evidence="3">Uncharacterized protein DUF222</fullName>
    </submittedName>
</protein>
<dbReference type="Pfam" id="PF02720">
    <property type="entry name" value="DUF222"/>
    <property type="match status" value="1"/>
</dbReference>
<comment type="caution">
    <text evidence="3">The sequence shown here is derived from an EMBL/GenBank/DDBJ whole genome shotgun (WGS) entry which is preliminary data.</text>
</comment>
<feature type="compositionally biased region" description="Basic and acidic residues" evidence="1">
    <location>
        <begin position="317"/>
        <end position="335"/>
    </location>
</feature>
<proteinExistence type="predicted"/>
<dbReference type="EMBL" id="PYGE01000045">
    <property type="protein sequence ID" value="PSK89606.1"/>
    <property type="molecule type" value="Genomic_DNA"/>
</dbReference>
<feature type="region of interest" description="Disordered" evidence="1">
    <location>
        <begin position="232"/>
        <end position="335"/>
    </location>
</feature>
<evidence type="ECO:0000313" key="4">
    <source>
        <dbReference type="Proteomes" id="UP000243528"/>
    </source>
</evidence>
<name>A0A2P8CXG0_9ACTN</name>
<gene>
    <name evidence="3" type="ORF">CLV30_1451</name>
</gene>
<organism evidence="3 4">
    <name type="scientific">Haloactinopolyspora alba</name>
    <dbReference type="NCBI Taxonomy" id="648780"/>
    <lineage>
        <taxon>Bacteria</taxon>
        <taxon>Bacillati</taxon>
        <taxon>Actinomycetota</taxon>
        <taxon>Actinomycetes</taxon>
        <taxon>Jiangellales</taxon>
        <taxon>Jiangellaceae</taxon>
        <taxon>Haloactinopolyspora</taxon>
    </lineage>
</organism>
<keyword evidence="4" id="KW-1185">Reference proteome</keyword>
<feature type="non-terminal residue" evidence="3">
    <location>
        <position position="335"/>
    </location>
</feature>
<dbReference type="Proteomes" id="UP000243528">
    <property type="component" value="Unassembled WGS sequence"/>
</dbReference>
<feature type="domain" description="DUF222" evidence="2">
    <location>
        <begin position="53"/>
        <end position="237"/>
    </location>
</feature>
<accession>A0A2P8CXG0</accession>